<dbReference type="GO" id="GO:0005634">
    <property type="term" value="C:nucleus"/>
    <property type="evidence" value="ECO:0007669"/>
    <property type="project" value="UniProtKB-SubCell"/>
</dbReference>
<feature type="compositionally biased region" description="Acidic residues" evidence="3">
    <location>
        <begin position="99"/>
        <end position="112"/>
    </location>
</feature>
<dbReference type="InterPro" id="IPR045281">
    <property type="entry name" value="CONSTANS-like"/>
</dbReference>
<evidence type="ECO:0000256" key="2">
    <source>
        <dbReference type="ARBA" id="ARBA00023242"/>
    </source>
</evidence>
<reference evidence="6" key="2">
    <citation type="submission" date="2010-04" db="EMBL/GenBank/DDBJ databases">
        <authorList>
            <person name="Buell R."/>
            <person name="Hamilton J."/>
            <person name="Hostetler J."/>
        </authorList>
    </citation>
    <scope>NUCLEOTIDE SEQUENCE [LARGE SCALE GENOMIC DNA]</scope>
    <source>
        <strain evidence="6">DAOM:BR144</strain>
    </source>
</reference>
<organism evidence="5 6">
    <name type="scientific">Globisporangium ultimum (strain ATCC 200006 / CBS 805.95 / DAOM BR144)</name>
    <name type="common">Pythium ultimum</name>
    <dbReference type="NCBI Taxonomy" id="431595"/>
    <lineage>
        <taxon>Eukaryota</taxon>
        <taxon>Sar</taxon>
        <taxon>Stramenopiles</taxon>
        <taxon>Oomycota</taxon>
        <taxon>Peronosporomycetes</taxon>
        <taxon>Pythiales</taxon>
        <taxon>Pythiaceae</taxon>
        <taxon>Globisporangium</taxon>
    </lineage>
</organism>
<dbReference type="EnsemblProtists" id="PYU1_T010265">
    <property type="protein sequence ID" value="PYU1_T010265"/>
    <property type="gene ID" value="PYU1_G010245"/>
</dbReference>
<dbReference type="AlphaFoldDB" id="K3WZ66"/>
<evidence type="ECO:0000313" key="6">
    <source>
        <dbReference type="Proteomes" id="UP000019132"/>
    </source>
</evidence>
<keyword evidence="2" id="KW-0539">Nucleus</keyword>
<dbReference type="EMBL" id="GL376623">
    <property type="status" value="NOT_ANNOTATED_CDS"/>
    <property type="molecule type" value="Genomic_DNA"/>
</dbReference>
<reference evidence="6" key="1">
    <citation type="journal article" date="2010" name="Genome Biol.">
        <title>Genome sequence of the necrotrophic plant pathogen Pythium ultimum reveals original pathogenicity mechanisms and effector repertoire.</title>
        <authorList>
            <person name="Levesque C.A."/>
            <person name="Brouwer H."/>
            <person name="Cano L."/>
            <person name="Hamilton J.P."/>
            <person name="Holt C."/>
            <person name="Huitema E."/>
            <person name="Raffaele S."/>
            <person name="Robideau G.P."/>
            <person name="Thines M."/>
            <person name="Win J."/>
            <person name="Zerillo M.M."/>
            <person name="Beakes G.W."/>
            <person name="Boore J.L."/>
            <person name="Busam D."/>
            <person name="Dumas B."/>
            <person name="Ferriera S."/>
            <person name="Fuerstenberg S.I."/>
            <person name="Gachon C.M."/>
            <person name="Gaulin E."/>
            <person name="Govers F."/>
            <person name="Grenville-Briggs L."/>
            <person name="Horner N."/>
            <person name="Hostetler J."/>
            <person name="Jiang R.H."/>
            <person name="Johnson J."/>
            <person name="Krajaejun T."/>
            <person name="Lin H."/>
            <person name="Meijer H.J."/>
            <person name="Moore B."/>
            <person name="Morris P."/>
            <person name="Phuntmart V."/>
            <person name="Puiu D."/>
            <person name="Shetty J."/>
            <person name="Stajich J.E."/>
            <person name="Tripathy S."/>
            <person name="Wawra S."/>
            <person name="van West P."/>
            <person name="Whitty B.R."/>
            <person name="Coutinho P.M."/>
            <person name="Henrissat B."/>
            <person name="Martin F."/>
            <person name="Thomas P.D."/>
            <person name="Tyler B.M."/>
            <person name="De Vries R.P."/>
            <person name="Kamoun S."/>
            <person name="Yandell M."/>
            <person name="Tisserat N."/>
            <person name="Buell C.R."/>
        </authorList>
    </citation>
    <scope>NUCLEOTIDE SEQUENCE</scope>
    <source>
        <strain evidence="6">DAOM:BR144</strain>
    </source>
</reference>
<dbReference type="PANTHER" id="PTHR31319">
    <property type="entry name" value="ZINC FINGER PROTEIN CONSTANS-LIKE 4"/>
    <property type="match status" value="1"/>
</dbReference>
<evidence type="ECO:0000256" key="1">
    <source>
        <dbReference type="ARBA" id="ARBA00004123"/>
    </source>
</evidence>
<proteinExistence type="predicted"/>
<dbReference type="HOGENOM" id="CLU_070462_0_0_1"/>
<feature type="region of interest" description="Disordered" evidence="3">
    <location>
        <begin position="84"/>
        <end position="116"/>
    </location>
</feature>
<evidence type="ECO:0000259" key="4">
    <source>
        <dbReference type="PROSITE" id="PS51017"/>
    </source>
</evidence>
<name>K3WZ66_GLOUD</name>
<dbReference type="Proteomes" id="UP000019132">
    <property type="component" value="Unassembled WGS sequence"/>
</dbReference>
<dbReference type="Pfam" id="PF06203">
    <property type="entry name" value="CCT"/>
    <property type="match status" value="1"/>
</dbReference>
<protein>
    <recommendedName>
        <fullName evidence="4">CCT domain-containing protein</fullName>
    </recommendedName>
</protein>
<dbReference type="InParanoid" id="K3WZ66"/>
<dbReference type="PANTHER" id="PTHR31319:SF77">
    <property type="entry name" value="ZINC FINGER PROTEIN CONSTANS-LIKE 4"/>
    <property type="match status" value="1"/>
</dbReference>
<comment type="subcellular location">
    <subcellularLocation>
        <location evidence="1">Nucleus</location>
    </subcellularLocation>
</comment>
<dbReference type="InterPro" id="IPR010402">
    <property type="entry name" value="CCT_domain"/>
</dbReference>
<evidence type="ECO:0000256" key="3">
    <source>
        <dbReference type="SAM" id="MobiDB-lite"/>
    </source>
</evidence>
<sequence>MIDTEAADTLLSLSAPDDRKFASPLYSNEMPWHANKKRSFNSFSPSPNVMASSLPTSSSFMQQQAGDGRFGSMSLLAHNIQERPLTSMIPRKSAHRDDDDSDEDMDTDQEDMYDSRERMRYRSPFDGLVAAARDYADVSNLAENDSFTSSSTKSSASRPIMIPMHPNRHRQQNNGATSFRSEFGSAPARSSLSQVKEDSSFFGLDSSPTGVEEDSEWFDSYRESTEYKQRARLASICSSDGGSEYGGLGRKNFEGFLRMDISERDENDRFLDNHNQQQEGMSPPDSRYIGSYSPEARRKRIERFLEKRKHRVWSKKVDYDVRKNFANSRLRVKGRFVKKEDEELLCQLMSFT</sequence>
<dbReference type="PROSITE" id="PS51017">
    <property type="entry name" value="CCT"/>
    <property type="match status" value="1"/>
</dbReference>
<evidence type="ECO:0000313" key="5">
    <source>
        <dbReference type="EnsemblProtists" id="PYU1_T010265"/>
    </source>
</evidence>
<keyword evidence="6" id="KW-1185">Reference proteome</keyword>
<reference evidence="5" key="3">
    <citation type="submission" date="2015-02" db="UniProtKB">
        <authorList>
            <consortium name="EnsemblProtists"/>
        </authorList>
    </citation>
    <scope>IDENTIFICATION</scope>
    <source>
        <strain evidence="5">DAOM BR144</strain>
    </source>
</reference>
<feature type="region of interest" description="Disordered" evidence="3">
    <location>
        <begin position="144"/>
        <end position="207"/>
    </location>
</feature>
<accession>K3WZ66</accession>
<dbReference type="eggNOG" id="ENOG502RYU2">
    <property type="taxonomic scope" value="Eukaryota"/>
</dbReference>
<dbReference type="STRING" id="431595.K3WZ66"/>
<dbReference type="VEuPathDB" id="FungiDB:PYU1_G010245"/>
<feature type="domain" description="CCT" evidence="4">
    <location>
        <begin position="297"/>
        <end position="339"/>
    </location>
</feature>
<feature type="compositionally biased region" description="Low complexity" evidence="3">
    <location>
        <begin position="146"/>
        <end position="157"/>
    </location>
</feature>